<dbReference type="STRING" id="416450.A0A1V6Q0G3"/>
<evidence type="ECO:0000256" key="1">
    <source>
        <dbReference type="SAM" id="MobiDB-lite"/>
    </source>
</evidence>
<name>A0A1V6Q0G3_9EURO</name>
<evidence type="ECO:0008006" key="4">
    <source>
        <dbReference type="Google" id="ProtNLM"/>
    </source>
</evidence>
<feature type="region of interest" description="Disordered" evidence="1">
    <location>
        <begin position="66"/>
        <end position="86"/>
    </location>
</feature>
<comment type="caution">
    <text evidence="2">The sequence shown here is derived from an EMBL/GenBank/DDBJ whole genome shotgun (WGS) entry which is preliminary data.</text>
</comment>
<feature type="compositionally biased region" description="Basic and acidic residues" evidence="1">
    <location>
        <begin position="1"/>
        <end position="10"/>
    </location>
</feature>
<evidence type="ECO:0000313" key="2">
    <source>
        <dbReference type="EMBL" id="OQD82547.1"/>
    </source>
</evidence>
<gene>
    <name evidence="2" type="ORF">PENANT_c021G07426</name>
</gene>
<keyword evidence="3" id="KW-1185">Reference proteome</keyword>
<accession>A0A1V6Q0G3</accession>
<dbReference type="OrthoDB" id="4330608at2759"/>
<dbReference type="Proteomes" id="UP000191672">
    <property type="component" value="Unassembled WGS sequence"/>
</dbReference>
<dbReference type="EMBL" id="MDYN01000021">
    <property type="protein sequence ID" value="OQD82547.1"/>
    <property type="molecule type" value="Genomic_DNA"/>
</dbReference>
<sequence length="267" mass="30875">MMSTHSKDIPDSTGLPIRQPGLAQDVNDQEDHVDEALARRQELLNQLSEAREKQRKLQEKLALLSSNNQQELSHKNNSPPPPSEKIPTFWGRTASELNAFLGHLNTHFDEYPDWFAYSPSKVTCAVKCLSEKRHEQWKSHVQDLETIPPWSDFLKFCLRVIHEDPENIDRDFKASAVYEKMRQKHTQSVRDLVAELEDQHQQLLVPYDNTQRKDRLRSAVLVAILIEADTHSDEPEDYASYVEFLHNAEMNIPVRQQALREAEEASS</sequence>
<protein>
    <recommendedName>
        <fullName evidence="4">Retrotransposon gag domain-containing protein</fullName>
    </recommendedName>
</protein>
<organism evidence="2 3">
    <name type="scientific">Penicillium antarcticum</name>
    <dbReference type="NCBI Taxonomy" id="416450"/>
    <lineage>
        <taxon>Eukaryota</taxon>
        <taxon>Fungi</taxon>
        <taxon>Dikarya</taxon>
        <taxon>Ascomycota</taxon>
        <taxon>Pezizomycotina</taxon>
        <taxon>Eurotiomycetes</taxon>
        <taxon>Eurotiomycetidae</taxon>
        <taxon>Eurotiales</taxon>
        <taxon>Aspergillaceae</taxon>
        <taxon>Penicillium</taxon>
    </lineage>
</organism>
<feature type="region of interest" description="Disordered" evidence="1">
    <location>
        <begin position="1"/>
        <end position="32"/>
    </location>
</feature>
<evidence type="ECO:0000313" key="3">
    <source>
        <dbReference type="Proteomes" id="UP000191672"/>
    </source>
</evidence>
<feature type="compositionally biased region" description="Polar residues" evidence="1">
    <location>
        <begin position="66"/>
        <end position="77"/>
    </location>
</feature>
<proteinExistence type="predicted"/>
<dbReference type="AlphaFoldDB" id="A0A1V6Q0G3"/>
<reference evidence="3" key="1">
    <citation type="journal article" date="2017" name="Nat. Microbiol.">
        <title>Global analysis of biosynthetic gene clusters reveals vast potential of secondary metabolite production in Penicillium species.</title>
        <authorList>
            <person name="Nielsen J.C."/>
            <person name="Grijseels S."/>
            <person name="Prigent S."/>
            <person name="Ji B."/>
            <person name="Dainat J."/>
            <person name="Nielsen K.F."/>
            <person name="Frisvad J.C."/>
            <person name="Workman M."/>
            <person name="Nielsen J."/>
        </authorList>
    </citation>
    <scope>NUCLEOTIDE SEQUENCE [LARGE SCALE GENOMIC DNA]</scope>
    <source>
        <strain evidence="3">IBT 31811</strain>
    </source>
</reference>